<sequence>MQYGPGFFLNLWHLLGLSFWHFVFKWINHVEVFGEENIPKRGEEGVMLLYNHISAIDPFLVGATSMPFFSPVWWRAPGKEELFGIPIVRTILSSWGAFPVRRGKRDLAAMQKMAEMLSHSVVVIAPEGRRSSDGALQPGRAGVGKILYDARPRKVIPVRVRGVDQILPVGKILPRIGKKTTITYGSPINLSIYYSLPDTVETSQRIVDTIMEEIAKL</sequence>
<reference evidence="5 6" key="1">
    <citation type="journal article" date="2020" name="Nature">
        <title>Bacterial chemolithoautotrophy via manganese oxidation.</title>
        <authorList>
            <person name="Yu H."/>
            <person name="Leadbetter J.R."/>
        </authorList>
    </citation>
    <scope>NUCLEOTIDE SEQUENCE [LARGE SCALE GENOMIC DNA]</scope>
    <source>
        <strain evidence="5 6">Mn-1</strain>
    </source>
</reference>
<evidence type="ECO:0000313" key="5">
    <source>
        <dbReference type="EMBL" id="NKE72074.1"/>
    </source>
</evidence>
<dbReference type="PANTHER" id="PTHR10434:SF11">
    <property type="entry name" value="1-ACYL-SN-GLYCEROL-3-PHOSPHATE ACYLTRANSFERASE"/>
    <property type="match status" value="1"/>
</dbReference>
<name>A0A7X6DRL8_9BACT</name>
<keyword evidence="3 5" id="KW-0012">Acyltransferase</keyword>
<accession>A0A7X6DRL8</accession>
<feature type="domain" description="Phospholipid/glycerol acyltransferase" evidence="4">
    <location>
        <begin position="46"/>
        <end position="163"/>
    </location>
</feature>
<comment type="pathway">
    <text evidence="1">Lipid metabolism.</text>
</comment>
<gene>
    <name evidence="5" type="ORF">MNODULE_15095</name>
</gene>
<dbReference type="RefSeq" id="WP_168061410.1">
    <property type="nucleotide sequence ID" value="NZ_VTOW01000003.1"/>
</dbReference>
<dbReference type="SUPFAM" id="SSF69593">
    <property type="entry name" value="Glycerol-3-phosphate (1)-acyltransferase"/>
    <property type="match status" value="1"/>
</dbReference>
<dbReference type="SMART" id="SM00563">
    <property type="entry name" value="PlsC"/>
    <property type="match status" value="1"/>
</dbReference>
<evidence type="ECO:0000256" key="2">
    <source>
        <dbReference type="ARBA" id="ARBA00022679"/>
    </source>
</evidence>
<dbReference type="AlphaFoldDB" id="A0A7X6DRL8"/>
<dbReference type="GO" id="GO:0006654">
    <property type="term" value="P:phosphatidic acid biosynthetic process"/>
    <property type="evidence" value="ECO:0007669"/>
    <property type="project" value="TreeGrafter"/>
</dbReference>
<dbReference type="InterPro" id="IPR002123">
    <property type="entry name" value="Plipid/glycerol_acylTrfase"/>
</dbReference>
<protein>
    <submittedName>
        <fullName evidence="5">1-acyl-sn-glycerol-3-phosphate acyltransferase</fullName>
    </submittedName>
</protein>
<dbReference type="GO" id="GO:0003841">
    <property type="term" value="F:1-acylglycerol-3-phosphate O-acyltransferase activity"/>
    <property type="evidence" value="ECO:0007669"/>
    <property type="project" value="TreeGrafter"/>
</dbReference>
<organism evidence="5 6">
    <name type="scientific">Candidatus Manganitrophus noduliformans</name>
    <dbReference type="NCBI Taxonomy" id="2606439"/>
    <lineage>
        <taxon>Bacteria</taxon>
        <taxon>Pseudomonadati</taxon>
        <taxon>Nitrospirota</taxon>
        <taxon>Nitrospiria</taxon>
        <taxon>Candidatus Troglogloeales</taxon>
        <taxon>Candidatus Manganitrophaceae</taxon>
        <taxon>Candidatus Manganitrophus</taxon>
    </lineage>
</organism>
<dbReference type="Pfam" id="PF01553">
    <property type="entry name" value="Acyltransferase"/>
    <property type="match status" value="1"/>
</dbReference>
<keyword evidence="2 5" id="KW-0808">Transferase</keyword>
<dbReference type="EMBL" id="VTOW01000003">
    <property type="protein sequence ID" value="NKE72074.1"/>
    <property type="molecule type" value="Genomic_DNA"/>
</dbReference>
<proteinExistence type="predicted"/>
<evidence type="ECO:0000256" key="3">
    <source>
        <dbReference type="ARBA" id="ARBA00023315"/>
    </source>
</evidence>
<dbReference type="PANTHER" id="PTHR10434">
    <property type="entry name" value="1-ACYL-SN-GLYCEROL-3-PHOSPHATE ACYLTRANSFERASE"/>
    <property type="match status" value="1"/>
</dbReference>
<evidence type="ECO:0000259" key="4">
    <source>
        <dbReference type="SMART" id="SM00563"/>
    </source>
</evidence>
<comment type="caution">
    <text evidence="5">The sequence shown here is derived from an EMBL/GenBank/DDBJ whole genome shotgun (WGS) entry which is preliminary data.</text>
</comment>
<dbReference type="Proteomes" id="UP000534783">
    <property type="component" value="Unassembled WGS sequence"/>
</dbReference>
<dbReference type="CDD" id="cd07989">
    <property type="entry name" value="LPLAT_AGPAT-like"/>
    <property type="match status" value="1"/>
</dbReference>
<evidence type="ECO:0000313" key="6">
    <source>
        <dbReference type="Proteomes" id="UP000534783"/>
    </source>
</evidence>
<evidence type="ECO:0000256" key="1">
    <source>
        <dbReference type="ARBA" id="ARBA00005189"/>
    </source>
</evidence>
<keyword evidence="6" id="KW-1185">Reference proteome</keyword>